<feature type="domain" description="RRM" evidence="3">
    <location>
        <begin position="76"/>
        <end position="165"/>
    </location>
</feature>
<dbReference type="SMART" id="SM00360">
    <property type="entry name" value="RRM"/>
    <property type="match status" value="1"/>
</dbReference>
<sequence>MRNWADHCSSDEESLTEEVEAELASPQLNDGVQQEEQIAADPEPEHVEPELAESKVQEGPPPPVEKKYDFPSQPPFTAFIGNLAYSLDDGDKLKDALADLIDNRLGPGKINVLNGRIATDRSNGRHRGFGYVEVETVDQLKLLMEINDGQSQLAGRNIQLDTASARRDNNIRRNNNRNDKGSFGGSFNVDGAKFRGGRFGGKGGHDDNDAPPAQRTTLKLAPRSKTRGEGEGRGSSSGVFGGAKARDEGAWEHKKLEGGDRRPHKGRGGGRGGRGRNDGAHGGRNDAGRGGRNDAGRGGNKNKKNNNRRDGKPQESEPKGEKPKPAVKAPATKPEPAKSVPPAKKAAPVNKFALLMDSDSD</sequence>
<dbReference type="GO" id="GO:0003723">
    <property type="term" value="F:RNA binding"/>
    <property type="evidence" value="ECO:0007669"/>
    <property type="project" value="UniProtKB-UniRule"/>
</dbReference>
<feature type="compositionally biased region" description="Basic and acidic residues" evidence="2">
    <location>
        <begin position="307"/>
        <end position="324"/>
    </location>
</feature>
<feature type="region of interest" description="Disordered" evidence="2">
    <location>
        <begin position="1"/>
        <end position="67"/>
    </location>
</feature>
<dbReference type="InterPro" id="IPR000504">
    <property type="entry name" value="RRM_dom"/>
</dbReference>
<feature type="compositionally biased region" description="Basic and acidic residues" evidence="2">
    <location>
        <begin position="43"/>
        <end position="56"/>
    </location>
</feature>
<evidence type="ECO:0000259" key="3">
    <source>
        <dbReference type="PROSITE" id="PS50102"/>
    </source>
</evidence>
<evidence type="ECO:0000256" key="1">
    <source>
        <dbReference type="PROSITE-ProRule" id="PRU00176"/>
    </source>
</evidence>
<proteinExistence type="predicted"/>
<organism evidence="4 5">
    <name type="scientific">Cylindrotheca closterium</name>
    <dbReference type="NCBI Taxonomy" id="2856"/>
    <lineage>
        <taxon>Eukaryota</taxon>
        <taxon>Sar</taxon>
        <taxon>Stramenopiles</taxon>
        <taxon>Ochrophyta</taxon>
        <taxon>Bacillariophyta</taxon>
        <taxon>Bacillariophyceae</taxon>
        <taxon>Bacillariophycidae</taxon>
        <taxon>Bacillariales</taxon>
        <taxon>Bacillariaceae</taxon>
        <taxon>Cylindrotheca</taxon>
    </lineage>
</organism>
<dbReference type="Proteomes" id="UP001295423">
    <property type="component" value="Unassembled WGS sequence"/>
</dbReference>
<keyword evidence="1" id="KW-0694">RNA-binding</keyword>
<accession>A0AAD2FI07</accession>
<evidence type="ECO:0000313" key="4">
    <source>
        <dbReference type="EMBL" id="CAJ1942194.1"/>
    </source>
</evidence>
<feature type="compositionally biased region" description="Low complexity" evidence="2">
    <location>
        <begin position="326"/>
        <end position="353"/>
    </location>
</feature>
<keyword evidence="5" id="KW-1185">Reference proteome</keyword>
<feature type="compositionally biased region" description="Polar residues" evidence="2">
    <location>
        <begin position="26"/>
        <end position="36"/>
    </location>
</feature>
<dbReference type="InterPro" id="IPR035979">
    <property type="entry name" value="RBD_domain_sf"/>
</dbReference>
<reference evidence="4" key="1">
    <citation type="submission" date="2023-08" db="EMBL/GenBank/DDBJ databases">
        <authorList>
            <person name="Audoor S."/>
            <person name="Bilcke G."/>
        </authorList>
    </citation>
    <scope>NUCLEOTIDE SEQUENCE</scope>
</reference>
<dbReference type="PROSITE" id="PS50102">
    <property type="entry name" value="RRM"/>
    <property type="match status" value="1"/>
</dbReference>
<evidence type="ECO:0000256" key="2">
    <source>
        <dbReference type="SAM" id="MobiDB-lite"/>
    </source>
</evidence>
<feature type="compositionally biased region" description="Basic and acidic residues" evidence="2">
    <location>
        <begin position="275"/>
        <end position="295"/>
    </location>
</feature>
<dbReference type="InterPro" id="IPR012677">
    <property type="entry name" value="Nucleotide-bd_a/b_plait_sf"/>
</dbReference>
<feature type="compositionally biased region" description="Basic and acidic residues" evidence="2">
    <location>
        <begin position="244"/>
        <end position="261"/>
    </location>
</feature>
<feature type="compositionally biased region" description="Basic and acidic residues" evidence="2">
    <location>
        <begin position="1"/>
        <end position="10"/>
    </location>
</feature>
<name>A0AAD2FI07_9STRA</name>
<feature type="region of interest" description="Disordered" evidence="2">
    <location>
        <begin position="164"/>
        <end position="361"/>
    </location>
</feature>
<evidence type="ECO:0000313" key="5">
    <source>
        <dbReference type="Proteomes" id="UP001295423"/>
    </source>
</evidence>
<dbReference type="SUPFAM" id="SSF54928">
    <property type="entry name" value="RNA-binding domain, RBD"/>
    <property type="match status" value="1"/>
</dbReference>
<dbReference type="AlphaFoldDB" id="A0AAD2FI07"/>
<feature type="compositionally biased region" description="Basic and acidic residues" evidence="2">
    <location>
        <begin position="164"/>
        <end position="180"/>
    </location>
</feature>
<feature type="compositionally biased region" description="Acidic residues" evidence="2">
    <location>
        <begin position="11"/>
        <end position="21"/>
    </location>
</feature>
<dbReference type="EMBL" id="CAKOGP040001112">
    <property type="protein sequence ID" value="CAJ1942194.1"/>
    <property type="molecule type" value="Genomic_DNA"/>
</dbReference>
<comment type="caution">
    <text evidence="4">The sequence shown here is derived from an EMBL/GenBank/DDBJ whole genome shotgun (WGS) entry which is preliminary data.</text>
</comment>
<protein>
    <recommendedName>
        <fullName evidence="3">RRM domain-containing protein</fullName>
    </recommendedName>
</protein>
<dbReference type="Gene3D" id="3.30.70.330">
    <property type="match status" value="1"/>
</dbReference>
<gene>
    <name evidence="4" type="ORF">CYCCA115_LOCUS7825</name>
</gene>